<evidence type="ECO:0000313" key="2">
    <source>
        <dbReference type="Proteomes" id="UP001597083"/>
    </source>
</evidence>
<reference evidence="2" key="1">
    <citation type="journal article" date="2019" name="Int. J. Syst. Evol. Microbiol.">
        <title>The Global Catalogue of Microorganisms (GCM) 10K type strain sequencing project: providing services to taxonomists for standard genome sequencing and annotation.</title>
        <authorList>
            <consortium name="The Broad Institute Genomics Platform"/>
            <consortium name="The Broad Institute Genome Sequencing Center for Infectious Disease"/>
            <person name="Wu L."/>
            <person name="Ma J."/>
        </authorList>
    </citation>
    <scope>NUCLEOTIDE SEQUENCE [LARGE SCALE GENOMIC DNA]</scope>
    <source>
        <strain evidence="2">JCM 31696</strain>
    </source>
</reference>
<comment type="caution">
    <text evidence="1">The sequence shown here is derived from an EMBL/GenBank/DDBJ whole genome shotgun (WGS) entry which is preliminary data.</text>
</comment>
<proteinExistence type="predicted"/>
<protein>
    <recommendedName>
        <fullName evidence="3">Type II toxin-antitoxin system RelE/ParE family toxin</fullName>
    </recommendedName>
</protein>
<keyword evidence="2" id="KW-1185">Reference proteome</keyword>
<accession>A0ABW3CSA0</accession>
<name>A0ABW3CSA0_9ACTN</name>
<dbReference type="EMBL" id="JBHTIR010004289">
    <property type="protein sequence ID" value="MFD0856884.1"/>
    <property type="molecule type" value="Genomic_DNA"/>
</dbReference>
<evidence type="ECO:0008006" key="3">
    <source>
        <dbReference type="Google" id="ProtNLM"/>
    </source>
</evidence>
<dbReference type="Proteomes" id="UP001597083">
    <property type="component" value="Unassembled WGS sequence"/>
</dbReference>
<sequence>MTYRLELSPNVLSQLANLPHEVAIALADAMADVIDAPHDPTISDPTATPGERTTVFGEVGLVTYLVHDDLLIVVALDLIWGG</sequence>
<evidence type="ECO:0000313" key="1">
    <source>
        <dbReference type="EMBL" id="MFD0856884.1"/>
    </source>
</evidence>
<gene>
    <name evidence="1" type="ORF">ACFQ07_31920</name>
</gene>
<organism evidence="1 2">
    <name type="scientific">Actinomadura adrarensis</name>
    <dbReference type="NCBI Taxonomy" id="1819600"/>
    <lineage>
        <taxon>Bacteria</taxon>
        <taxon>Bacillati</taxon>
        <taxon>Actinomycetota</taxon>
        <taxon>Actinomycetes</taxon>
        <taxon>Streptosporangiales</taxon>
        <taxon>Thermomonosporaceae</taxon>
        <taxon>Actinomadura</taxon>
    </lineage>
</organism>